<feature type="transmembrane region" description="Helical" evidence="1">
    <location>
        <begin position="21"/>
        <end position="39"/>
    </location>
</feature>
<proteinExistence type="predicted"/>
<feature type="transmembrane region" description="Helical" evidence="1">
    <location>
        <begin position="302"/>
        <end position="323"/>
    </location>
</feature>
<evidence type="ECO:0000313" key="3">
    <source>
        <dbReference type="Proteomes" id="UP000005143"/>
    </source>
</evidence>
<dbReference type="PANTHER" id="PTHR23542:SF1">
    <property type="entry name" value="MAJOR FACILITATOR SUPERFAMILY (MFS) PROFILE DOMAIN-CONTAINING PROTEIN"/>
    <property type="match status" value="1"/>
</dbReference>
<feature type="transmembrane region" description="Helical" evidence="1">
    <location>
        <begin position="165"/>
        <end position="186"/>
    </location>
</feature>
<dbReference type="PANTHER" id="PTHR23542">
    <property type="match status" value="1"/>
</dbReference>
<dbReference type="Pfam" id="PF07690">
    <property type="entry name" value="MFS_1"/>
    <property type="match status" value="1"/>
</dbReference>
<keyword evidence="1" id="KW-0472">Membrane</keyword>
<gene>
    <name evidence="2" type="ORF">PAI11_15310</name>
</gene>
<organism evidence="2 3">
    <name type="scientific">Patulibacter medicamentivorans</name>
    <dbReference type="NCBI Taxonomy" id="1097667"/>
    <lineage>
        <taxon>Bacteria</taxon>
        <taxon>Bacillati</taxon>
        <taxon>Actinomycetota</taxon>
        <taxon>Thermoleophilia</taxon>
        <taxon>Solirubrobacterales</taxon>
        <taxon>Patulibacteraceae</taxon>
        <taxon>Patulibacter</taxon>
    </lineage>
</organism>
<sequence length="415" mass="40799">MGPYTSILRTPGVPRLFGSSMLARMSNGALGLLLILRVRELGGSYGLGGAVAAAYAVGLAGAAPLLGRLVDRRGQTGVLLATATVAATVLTAIALLPGRPSAAVLVVLAVLGGAALPPVAPCLRALWDVLIPEPARRHAAIALDATSFEAAYVVVPAGLLALGAWSASVALIVAGVAILVGTALFASTPASRGWRSSRRGDDHGALGALASPGVRVLLVVWLLFGAGIGATEVAIAAFAEDHGQKALTGPLLASWGLSSMIFGFLAGRWHPADPVRRFAILLAAIAAGDALAATAWSPASLAVLLFLAGAALAPGMTIGYGLLSDVALPGTITEASTWLVAGLGAGLAAGSALGGIAIDASGPWMSFLIGGAAGALTVGGVVLGAGRLRAAASSRGPGVTSAVAQPDAPSVAGRS</sequence>
<dbReference type="Gene3D" id="1.20.1250.20">
    <property type="entry name" value="MFS general substrate transporter like domains"/>
    <property type="match status" value="2"/>
</dbReference>
<reference evidence="2 3" key="1">
    <citation type="journal article" date="2013" name="Biodegradation">
        <title>Quantitative proteomic analysis of ibuprofen-degrading Patulibacter sp. strain I11.</title>
        <authorList>
            <person name="Almeida B."/>
            <person name="Kjeldal H."/>
            <person name="Lolas I."/>
            <person name="Knudsen A.D."/>
            <person name="Carvalho G."/>
            <person name="Nielsen K.L."/>
            <person name="Barreto Crespo M.T."/>
            <person name="Stensballe A."/>
            <person name="Nielsen J.L."/>
        </authorList>
    </citation>
    <scope>NUCLEOTIDE SEQUENCE [LARGE SCALE GENOMIC DNA]</scope>
    <source>
        <strain evidence="2 3">I11</strain>
    </source>
</reference>
<feature type="transmembrane region" description="Helical" evidence="1">
    <location>
        <begin position="45"/>
        <end position="66"/>
    </location>
</feature>
<accession>H0E405</accession>
<evidence type="ECO:0000256" key="1">
    <source>
        <dbReference type="SAM" id="Phobius"/>
    </source>
</evidence>
<feature type="transmembrane region" description="Helical" evidence="1">
    <location>
        <begin position="364"/>
        <end position="385"/>
    </location>
</feature>
<feature type="transmembrane region" description="Helical" evidence="1">
    <location>
        <begin position="278"/>
        <end position="296"/>
    </location>
</feature>
<dbReference type="RefSeq" id="WP_007572820.1">
    <property type="nucleotide sequence ID" value="NZ_AGUD01000090.1"/>
</dbReference>
<dbReference type="Proteomes" id="UP000005143">
    <property type="component" value="Unassembled WGS sequence"/>
</dbReference>
<evidence type="ECO:0000313" key="2">
    <source>
        <dbReference type="EMBL" id="EHN11595.1"/>
    </source>
</evidence>
<feature type="transmembrane region" description="Helical" evidence="1">
    <location>
        <begin position="102"/>
        <end position="127"/>
    </location>
</feature>
<keyword evidence="1" id="KW-0812">Transmembrane</keyword>
<dbReference type="GO" id="GO:0022857">
    <property type="term" value="F:transmembrane transporter activity"/>
    <property type="evidence" value="ECO:0007669"/>
    <property type="project" value="InterPro"/>
</dbReference>
<feature type="transmembrane region" description="Helical" evidence="1">
    <location>
        <begin position="78"/>
        <end position="96"/>
    </location>
</feature>
<keyword evidence="1" id="KW-1133">Transmembrane helix</keyword>
<dbReference type="EMBL" id="AGUD01000090">
    <property type="protein sequence ID" value="EHN11595.1"/>
    <property type="molecule type" value="Genomic_DNA"/>
</dbReference>
<protein>
    <submittedName>
        <fullName evidence="2">ABC transporter integral membrane protein</fullName>
    </submittedName>
</protein>
<feature type="transmembrane region" description="Helical" evidence="1">
    <location>
        <begin position="335"/>
        <end position="358"/>
    </location>
</feature>
<dbReference type="InterPro" id="IPR011701">
    <property type="entry name" value="MFS"/>
</dbReference>
<dbReference type="SUPFAM" id="SSF103473">
    <property type="entry name" value="MFS general substrate transporter"/>
    <property type="match status" value="1"/>
</dbReference>
<dbReference type="InterPro" id="IPR036259">
    <property type="entry name" value="MFS_trans_sf"/>
</dbReference>
<name>H0E405_9ACTN</name>
<dbReference type="AlphaFoldDB" id="H0E405"/>
<comment type="caution">
    <text evidence="2">The sequence shown here is derived from an EMBL/GenBank/DDBJ whole genome shotgun (WGS) entry which is preliminary data.</text>
</comment>
<feature type="transmembrane region" description="Helical" evidence="1">
    <location>
        <begin position="246"/>
        <end position="266"/>
    </location>
</feature>
<keyword evidence="3" id="KW-1185">Reference proteome</keyword>